<dbReference type="InterPro" id="IPR046342">
    <property type="entry name" value="CBS_dom_sf"/>
</dbReference>
<dbReference type="PANTHER" id="PTHR43080">
    <property type="entry name" value="CBS DOMAIN-CONTAINING PROTEIN CBSX3, MITOCHONDRIAL"/>
    <property type="match status" value="1"/>
</dbReference>
<evidence type="ECO:0000313" key="4">
    <source>
        <dbReference type="EMBL" id="GGD88576.1"/>
    </source>
</evidence>
<dbReference type="PROSITE" id="PS51371">
    <property type="entry name" value="CBS"/>
    <property type="match status" value="2"/>
</dbReference>
<organism evidence="4 5">
    <name type="scientific">Microbacterium murale</name>
    <dbReference type="NCBI Taxonomy" id="1081040"/>
    <lineage>
        <taxon>Bacteria</taxon>
        <taxon>Bacillati</taxon>
        <taxon>Actinomycetota</taxon>
        <taxon>Actinomycetes</taxon>
        <taxon>Micrococcales</taxon>
        <taxon>Microbacteriaceae</taxon>
        <taxon>Microbacterium</taxon>
    </lineage>
</organism>
<gene>
    <name evidence="4" type="ORF">GCM10007269_34100</name>
</gene>
<evidence type="ECO:0000259" key="3">
    <source>
        <dbReference type="PROSITE" id="PS51371"/>
    </source>
</evidence>
<feature type="domain" description="CBS" evidence="3">
    <location>
        <begin position="74"/>
        <end position="131"/>
    </location>
</feature>
<evidence type="ECO:0000313" key="5">
    <source>
        <dbReference type="Proteomes" id="UP000629365"/>
    </source>
</evidence>
<dbReference type="CDD" id="cd04622">
    <property type="entry name" value="CBS_pair_HRP1_like"/>
    <property type="match status" value="1"/>
</dbReference>
<dbReference type="InterPro" id="IPR051257">
    <property type="entry name" value="Diverse_CBS-Domain"/>
</dbReference>
<accession>A0ABQ1RZU3</accession>
<keyword evidence="5" id="KW-1185">Reference proteome</keyword>
<name>A0ABQ1RZU3_9MICO</name>
<sequence>MTLTRDIMTPAPRCIGENDSLSIAASLMSELDVGALPICGEDTKLKGMLTDRDIVVRAVAEGLDPESTPARALAMGKPVTVDAADDIQDALQKMREHRIRRLPVIENRLLVGIISQADIARSLAPETTGETVESISRPEPSVQYATRR</sequence>
<dbReference type="SMART" id="SM00116">
    <property type="entry name" value="CBS"/>
    <property type="match status" value="2"/>
</dbReference>
<keyword evidence="1 2" id="KW-0129">CBS domain</keyword>
<comment type="caution">
    <text evidence="4">The sequence shown here is derived from an EMBL/GenBank/DDBJ whole genome shotgun (WGS) entry which is preliminary data.</text>
</comment>
<dbReference type="Gene3D" id="3.10.580.10">
    <property type="entry name" value="CBS-domain"/>
    <property type="match status" value="1"/>
</dbReference>
<protein>
    <submittedName>
        <fullName evidence="4">Signal transduction protein</fullName>
    </submittedName>
</protein>
<dbReference type="EMBL" id="BMCM01000006">
    <property type="protein sequence ID" value="GGD88576.1"/>
    <property type="molecule type" value="Genomic_DNA"/>
</dbReference>
<dbReference type="Pfam" id="PF00571">
    <property type="entry name" value="CBS"/>
    <property type="match status" value="2"/>
</dbReference>
<dbReference type="InterPro" id="IPR000644">
    <property type="entry name" value="CBS_dom"/>
</dbReference>
<proteinExistence type="predicted"/>
<dbReference type="PANTHER" id="PTHR43080:SF2">
    <property type="entry name" value="CBS DOMAIN-CONTAINING PROTEIN"/>
    <property type="match status" value="1"/>
</dbReference>
<evidence type="ECO:0000256" key="2">
    <source>
        <dbReference type="PROSITE-ProRule" id="PRU00703"/>
    </source>
</evidence>
<feature type="domain" description="CBS" evidence="3">
    <location>
        <begin position="8"/>
        <end position="66"/>
    </location>
</feature>
<dbReference type="RefSeq" id="WP_188437913.1">
    <property type="nucleotide sequence ID" value="NZ_BMCM01000006.1"/>
</dbReference>
<evidence type="ECO:0000256" key="1">
    <source>
        <dbReference type="ARBA" id="ARBA00023122"/>
    </source>
</evidence>
<reference evidence="5" key="1">
    <citation type="journal article" date="2019" name="Int. J. Syst. Evol. Microbiol.">
        <title>The Global Catalogue of Microorganisms (GCM) 10K type strain sequencing project: providing services to taxonomists for standard genome sequencing and annotation.</title>
        <authorList>
            <consortium name="The Broad Institute Genomics Platform"/>
            <consortium name="The Broad Institute Genome Sequencing Center for Infectious Disease"/>
            <person name="Wu L."/>
            <person name="Ma J."/>
        </authorList>
    </citation>
    <scope>NUCLEOTIDE SEQUENCE [LARGE SCALE GENOMIC DNA]</scope>
    <source>
        <strain evidence="5">CCM 7640</strain>
    </source>
</reference>
<dbReference type="SUPFAM" id="SSF54631">
    <property type="entry name" value="CBS-domain pair"/>
    <property type="match status" value="1"/>
</dbReference>
<dbReference type="Proteomes" id="UP000629365">
    <property type="component" value="Unassembled WGS sequence"/>
</dbReference>